<dbReference type="RefSeq" id="WP_146929945.1">
    <property type="nucleotide sequence ID" value="NZ_CBCSHZ010000001.1"/>
</dbReference>
<protein>
    <submittedName>
        <fullName evidence="2">N-acetyltransferase</fullName>
    </submittedName>
</protein>
<keyword evidence="2" id="KW-0808">Transferase</keyword>
<evidence type="ECO:0000259" key="1">
    <source>
        <dbReference type="PROSITE" id="PS51729"/>
    </source>
</evidence>
<accession>A0A5C6ZY96</accession>
<dbReference type="Pfam" id="PF14542">
    <property type="entry name" value="Acetyltransf_CG"/>
    <property type="match status" value="1"/>
</dbReference>
<evidence type="ECO:0000313" key="2">
    <source>
        <dbReference type="EMBL" id="TXD95354.1"/>
    </source>
</evidence>
<dbReference type="AlphaFoldDB" id="A0A5C6ZY96"/>
<dbReference type="SUPFAM" id="SSF55729">
    <property type="entry name" value="Acyl-CoA N-acyltransferases (Nat)"/>
    <property type="match status" value="1"/>
</dbReference>
<dbReference type="InterPro" id="IPR016181">
    <property type="entry name" value="Acyl_CoA_acyltransferase"/>
</dbReference>
<reference evidence="2 3" key="1">
    <citation type="submission" date="2019-08" db="EMBL/GenBank/DDBJ databases">
        <title>Genome sequence of Gillisia hiemivivida IC154 (type strain).</title>
        <authorList>
            <person name="Bowman J.P."/>
        </authorList>
    </citation>
    <scope>NUCLEOTIDE SEQUENCE [LARGE SCALE GENOMIC DNA]</scope>
    <source>
        <strain evidence="2 3">IC154</strain>
    </source>
</reference>
<name>A0A5C6ZY96_9FLAO</name>
<gene>
    <name evidence="2" type="ORF">ES724_03575</name>
</gene>
<evidence type="ECO:0000313" key="3">
    <source>
        <dbReference type="Proteomes" id="UP000321367"/>
    </source>
</evidence>
<dbReference type="Proteomes" id="UP000321367">
    <property type="component" value="Unassembled WGS sequence"/>
</dbReference>
<dbReference type="Gene3D" id="3.40.630.30">
    <property type="match status" value="1"/>
</dbReference>
<keyword evidence="3" id="KW-1185">Reference proteome</keyword>
<organism evidence="2 3">
    <name type="scientific">Gillisia hiemivivida</name>
    <dbReference type="NCBI Taxonomy" id="291190"/>
    <lineage>
        <taxon>Bacteria</taxon>
        <taxon>Pseudomonadati</taxon>
        <taxon>Bacteroidota</taxon>
        <taxon>Flavobacteriia</taxon>
        <taxon>Flavobacteriales</taxon>
        <taxon>Flavobacteriaceae</taxon>
        <taxon>Gillisia</taxon>
    </lineage>
</organism>
<sequence length="101" mass="11949">MMIDVEIKITDNEFLRQFESVINEELVIVEYSQQERKVFLTKLKMPEILKDGGYLEPFLEALLSYIQEGTHKVVPTNPEIAKYMRKNRRKYKDLLPVGMNI</sequence>
<dbReference type="EMBL" id="VORY01000002">
    <property type="protein sequence ID" value="TXD95354.1"/>
    <property type="molecule type" value="Genomic_DNA"/>
</dbReference>
<dbReference type="OrthoDB" id="1149100at2"/>
<feature type="domain" description="N-acetyltransferase" evidence="1">
    <location>
        <begin position="10"/>
        <end position="96"/>
    </location>
</feature>
<proteinExistence type="predicted"/>
<dbReference type="PROSITE" id="PS51729">
    <property type="entry name" value="GNAT_YJDJ"/>
    <property type="match status" value="1"/>
</dbReference>
<dbReference type="InterPro" id="IPR031165">
    <property type="entry name" value="GNAT_YJDJ"/>
</dbReference>
<comment type="caution">
    <text evidence="2">The sequence shown here is derived from an EMBL/GenBank/DDBJ whole genome shotgun (WGS) entry which is preliminary data.</text>
</comment>
<dbReference type="GO" id="GO:0016740">
    <property type="term" value="F:transferase activity"/>
    <property type="evidence" value="ECO:0007669"/>
    <property type="project" value="UniProtKB-KW"/>
</dbReference>